<dbReference type="EMBL" id="DXEV01000040">
    <property type="protein sequence ID" value="HIX56260.1"/>
    <property type="molecule type" value="Genomic_DNA"/>
</dbReference>
<dbReference type="GO" id="GO:0046872">
    <property type="term" value="F:metal ion binding"/>
    <property type="evidence" value="ECO:0007669"/>
    <property type="project" value="UniProtKB-KW"/>
</dbReference>
<evidence type="ECO:0000256" key="9">
    <source>
        <dbReference type="ARBA" id="ARBA00022842"/>
    </source>
</evidence>
<evidence type="ECO:0000256" key="1">
    <source>
        <dbReference type="ARBA" id="ARBA00004496"/>
    </source>
</evidence>
<dbReference type="Gene3D" id="3.40.50.300">
    <property type="entry name" value="P-loop containing nucleotide triphosphate hydrolases"/>
    <property type="match status" value="2"/>
</dbReference>
<keyword evidence="7" id="KW-0547">Nucleotide-binding</keyword>
<gene>
    <name evidence="11" type="primary">tsaE</name>
    <name evidence="11" type="ORF">H9850_02155</name>
</gene>
<reference evidence="11" key="1">
    <citation type="journal article" date="2021" name="PeerJ">
        <title>Extensive microbial diversity within the chicken gut microbiome revealed by metagenomics and culture.</title>
        <authorList>
            <person name="Gilroy R."/>
            <person name="Ravi A."/>
            <person name="Getino M."/>
            <person name="Pursley I."/>
            <person name="Horton D.L."/>
            <person name="Alikhan N.F."/>
            <person name="Baker D."/>
            <person name="Gharbi K."/>
            <person name="Hall N."/>
            <person name="Watson M."/>
            <person name="Adriaenssens E.M."/>
            <person name="Foster-Nyarko E."/>
            <person name="Jarju S."/>
            <person name="Secka A."/>
            <person name="Antonio M."/>
            <person name="Oren A."/>
            <person name="Chaudhuri R.R."/>
            <person name="La Ragione R."/>
            <person name="Hildebrand F."/>
            <person name="Pallen M.J."/>
        </authorList>
    </citation>
    <scope>NUCLEOTIDE SEQUENCE</scope>
    <source>
        <strain evidence="11">USASDec5-558</strain>
    </source>
</reference>
<evidence type="ECO:0000256" key="2">
    <source>
        <dbReference type="ARBA" id="ARBA00007599"/>
    </source>
</evidence>
<evidence type="ECO:0000256" key="8">
    <source>
        <dbReference type="ARBA" id="ARBA00022840"/>
    </source>
</evidence>
<dbReference type="PANTHER" id="PTHR33540:SF2">
    <property type="entry name" value="TRNA THREONYLCARBAMOYLADENOSINE BIOSYNTHESIS PROTEIN TSAE"/>
    <property type="match status" value="1"/>
</dbReference>
<reference evidence="11" key="2">
    <citation type="submission" date="2021-04" db="EMBL/GenBank/DDBJ databases">
        <authorList>
            <person name="Gilroy R."/>
        </authorList>
    </citation>
    <scope>NUCLEOTIDE SEQUENCE</scope>
    <source>
        <strain evidence="11">USASDec5-558</strain>
    </source>
</reference>
<dbReference type="Proteomes" id="UP000886829">
    <property type="component" value="Unassembled WGS sequence"/>
</dbReference>
<keyword evidence="8" id="KW-0067">ATP-binding</keyword>
<evidence type="ECO:0000256" key="5">
    <source>
        <dbReference type="ARBA" id="ARBA00022694"/>
    </source>
</evidence>
<evidence type="ECO:0000256" key="10">
    <source>
        <dbReference type="ARBA" id="ARBA00032441"/>
    </source>
</evidence>
<protein>
    <recommendedName>
        <fullName evidence="3">tRNA threonylcarbamoyladenosine biosynthesis protein TsaE</fullName>
    </recommendedName>
    <alternativeName>
        <fullName evidence="10">t(6)A37 threonylcarbamoyladenosine biosynthesis protein TsaE</fullName>
    </alternativeName>
</protein>
<comment type="similarity">
    <text evidence="2">Belongs to the TsaE family.</text>
</comment>
<dbReference type="GO" id="GO:0005737">
    <property type="term" value="C:cytoplasm"/>
    <property type="evidence" value="ECO:0007669"/>
    <property type="project" value="UniProtKB-SubCell"/>
</dbReference>
<dbReference type="NCBIfam" id="TIGR00150">
    <property type="entry name" value="T6A_YjeE"/>
    <property type="match status" value="1"/>
</dbReference>
<keyword evidence="6" id="KW-0479">Metal-binding</keyword>
<evidence type="ECO:0000313" key="12">
    <source>
        <dbReference type="Proteomes" id="UP000886829"/>
    </source>
</evidence>
<evidence type="ECO:0000256" key="7">
    <source>
        <dbReference type="ARBA" id="ARBA00022741"/>
    </source>
</evidence>
<name>A0A9D2B043_9GAMM</name>
<dbReference type="GO" id="GO:0002949">
    <property type="term" value="P:tRNA threonylcarbamoyladenosine modification"/>
    <property type="evidence" value="ECO:0007669"/>
    <property type="project" value="InterPro"/>
</dbReference>
<dbReference type="Pfam" id="PF02367">
    <property type="entry name" value="TsaE"/>
    <property type="match status" value="1"/>
</dbReference>
<accession>A0A9D2B043</accession>
<keyword evidence="4" id="KW-0963">Cytoplasm</keyword>
<dbReference type="GO" id="GO:0005524">
    <property type="term" value="F:ATP binding"/>
    <property type="evidence" value="ECO:0007669"/>
    <property type="project" value="UniProtKB-KW"/>
</dbReference>
<dbReference type="InterPro" id="IPR027417">
    <property type="entry name" value="P-loop_NTPase"/>
</dbReference>
<comment type="subcellular location">
    <subcellularLocation>
        <location evidence="1">Cytoplasm</location>
    </subcellularLocation>
</comment>
<proteinExistence type="inferred from homology"/>
<dbReference type="AlphaFoldDB" id="A0A9D2B043"/>
<dbReference type="PANTHER" id="PTHR33540">
    <property type="entry name" value="TRNA THREONYLCARBAMOYLADENOSINE BIOSYNTHESIS PROTEIN TSAE"/>
    <property type="match status" value="1"/>
</dbReference>
<dbReference type="InterPro" id="IPR003442">
    <property type="entry name" value="T6A_TsaE"/>
</dbReference>
<sequence length="151" mass="17032">MTRGLLRSLGFAGTVKSPTYTLVESYQLHHSAPDGAPDSVPLPEQAEDWSQGERELFARELPALNALGQLEIYHFDLYRLQDPEELELMGIRDYFAQQALCLIEWPDRGQGILPEPDIVITLEHLDEGRRLTISSSVLTAEQLNFLADIKL</sequence>
<dbReference type="SUPFAM" id="SSF52540">
    <property type="entry name" value="P-loop containing nucleoside triphosphate hydrolases"/>
    <property type="match status" value="1"/>
</dbReference>
<evidence type="ECO:0000313" key="11">
    <source>
        <dbReference type="EMBL" id="HIX56260.1"/>
    </source>
</evidence>
<organism evidence="11 12">
    <name type="scientific">Candidatus Anaerobiospirillum pullistercoris</name>
    <dbReference type="NCBI Taxonomy" id="2838452"/>
    <lineage>
        <taxon>Bacteria</taxon>
        <taxon>Pseudomonadati</taxon>
        <taxon>Pseudomonadota</taxon>
        <taxon>Gammaproteobacteria</taxon>
        <taxon>Aeromonadales</taxon>
        <taxon>Succinivibrionaceae</taxon>
        <taxon>Anaerobiospirillum</taxon>
    </lineage>
</organism>
<evidence type="ECO:0000256" key="6">
    <source>
        <dbReference type="ARBA" id="ARBA00022723"/>
    </source>
</evidence>
<evidence type="ECO:0000256" key="3">
    <source>
        <dbReference type="ARBA" id="ARBA00019010"/>
    </source>
</evidence>
<keyword evidence="9" id="KW-0460">Magnesium</keyword>
<evidence type="ECO:0000256" key="4">
    <source>
        <dbReference type="ARBA" id="ARBA00022490"/>
    </source>
</evidence>
<keyword evidence="5" id="KW-0819">tRNA processing</keyword>
<comment type="caution">
    <text evidence="11">The sequence shown here is derived from an EMBL/GenBank/DDBJ whole genome shotgun (WGS) entry which is preliminary data.</text>
</comment>